<dbReference type="InterPro" id="IPR006182">
    <property type="entry name" value="FliF_N_dom"/>
</dbReference>
<dbReference type="EMBL" id="MKCT01000044">
    <property type="protein sequence ID" value="OHX19164.1"/>
    <property type="molecule type" value="Genomic_DNA"/>
</dbReference>
<sequence>MNALRRLWPLLILLSLMGCKVDLYSGLSEDEANQMLALLMLRNVDAEKKIIKEGNVTVRVEKEQFTDAVEVLRQHGLPSKRTETMADLFPSGQLVTSPAQEQAKISYLKEQLLEKMLRGMDGVISAQVSIAESVSQNRREAPVPSASVFIKYSPGINMQNRETDIKRLIHTGVPNLRSENISVVLQAADYRYRPAAAKAQPTQNTQSWLRKYAIWLVGGLTLLGCAVAIGVLAWRRRTAAS</sequence>
<keyword evidence="8 10" id="KW-0998">Cell outer membrane</keyword>
<keyword evidence="10" id="KW-0812">Transmembrane</keyword>
<evidence type="ECO:0000256" key="8">
    <source>
        <dbReference type="ARBA" id="ARBA00023237"/>
    </source>
</evidence>
<organism evidence="12 13">
    <name type="scientific">Chromobacterium sphagni</name>
    <dbReference type="NCBI Taxonomy" id="1903179"/>
    <lineage>
        <taxon>Bacteria</taxon>
        <taxon>Pseudomonadati</taxon>
        <taxon>Pseudomonadota</taxon>
        <taxon>Betaproteobacteria</taxon>
        <taxon>Neisseriales</taxon>
        <taxon>Chromobacteriaceae</taxon>
        <taxon>Chromobacterium</taxon>
    </lineage>
</organism>
<evidence type="ECO:0000256" key="5">
    <source>
        <dbReference type="ARBA" id="ARBA00022927"/>
    </source>
</evidence>
<keyword evidence="3" id="KW-0813">Transport</keyword>
<evidence type="ECO:0000256" key="4">
    <source>
        <dbReference type="ARBA" id="ARBA00022729"/>
    </source>
</evidence>
<dbReference type="InterPro" id="IPR043427">
    <property type="entry name" value="YscJ/FliF"/>
</dbReference>
<name>A0ABX3CAC9_9NEIS</name>
<comment type="caution">
    <text evidence="12">The sequence shown here is derived from an EMBL/GenBank/DDBJ whole genome shotgun (WGS) entry which is preliminary data.</text>
</comment>
<accession>A0ABX3CAC9</accession>
<dbReference type="PANTHER" id="PTHR30046">
    <property type="entry name" value="FLAGELLAR M-RING PROTEIN"/>
    <property type="match status" value="1"/>
</dbReference>
<evidence type="ECO:0000256" key="2">
    <source>
        <dbReference type="ARBA" id="ARBA00009509"/>
    </source>
</evidence>
<evidence type="ECO:0000256" key="9">
    <source>
        <dbReference type="ARBA" id="ARBA00023288"/>
    </source>
</evidence>
<dbReference type="NCBIfam" id="TIGR02544">
    <property type="entry name" value="III_secr_YscJ"/>
    <property type="match status" value="1"/>
</dbReference>
<reference evidence="12 13" key="1">
    <citation type="submission" date="2016-09" db="EMBL/GenBank/DDBJ databases">
        <title>Chromobacterium muskegensis sp. nov., an insecticidal bacterium isolated from Sphagnum bogs.</title>
        <authorList>
            <person name="Sparks M.E."/>
            <person name="Blackburn M.B."/>
            <person name="Gundersen-Rindal D.E."/>
            <person name="Mitchell A."/>
            <person name="Farrar R."/>
            <person name="Kuhar D."/>
        </authorList>
    </citation>
    <scope>NUCLEOTIDE SEQUENCE [LARGE SCALE GENOMIC DNA]</scope>
    <source>
        <strain evidence="12 13">14B-1</strain>
    </source>
</reference>
<dbReference type="PROSITE" id="PS51257">
    <property type="entry name" value="PROKAR_LIPOPROTEIN"/>
    <property type="match status" value="1"/>
</dbReference>
<feature type="transmembrane region" description="Helical" evidence="10">
    <location>
        <begin position="212"/>
        <end position="234"/>
    </location>
</feature>
<comment type="subcellular location">
    <subcellularLocation>
        <location evidence="1">Cell outer membrane</location>
        <topology evidence="1">Lipid-anchor</topology>
    </subcellularLocation>
</comment>
<dbReference type="Pfam" id="PF01514">
    <property type="entry name" value="YscJ_FliF"/>
    <property type="match status" value="1"/>
</dbReference>
<keyword evidence="10" id="KW-1133">Transmembrane helix</keyword>
<keyword evidence="5" id="KW-0653">Protein transport</keyword>
<evidence type="ECO:0000313" key="12">
    <source>
        <dbReference type="EMBL" id="OHX19164.1"/>
    </source>
</evidence>
<evidence type="ECO:0000313" key="13">
    <source>
        <dbReference type="Proteomes" id="UP000180280"/>
    </source>
</evidence>
<evidence type="ECO:0000256" key="3">
    <source>
        <dbReference type="ARBA" id="ARBA00022448"/>
    </source>
</evidence>
<dbReference type="InterPro" id="IPR003282">
    <property type="entry name" value="T3SS_SctJ"/>
</dbReference>
<keyword evidence="4 10" id="KW-0732">Signal</keyword>
<keyword evidence="9 10" id="KW-0449">Lipoprotein</keyword>
<dbReference type="PANTHER" id="PTHR30046:SF3">
    <property type="entry name" value="SECRETION SYSTEM APPARATUS LIPOPROTEIN SSAJ"/>
    <property type="match status" value="1"/>
</dbReference>
<protein>
    <recommendedName>
        <fullName evidence="10">Lipoprotein</fullName>
    </recommendedName>
</protein>
<evidence type="ECO:0000256" key="1">
    <source>
        <dbReference type="ARBA" id="ARBA00004459"/>
    </source>
</evidence>
<dbReference type="Gene3D" id="3.30.70.1530">
    <property type="entry name" value="Hypothetical protein rpa1041"/>
    <property type="match status" value="1"/>
</dbReference>
<proteinExistence type="inferred from homology"/>
<keyword evidence="7 10" id="KW-0564">Palmitate</keyword>
<dbReference type="RefSeq" id="WP_071113856.1">
    <property type="nucleotide sequence ID" value="NZ_MKCT01000044.1"/>
</dbReference>
<evidence type="ECO:0000256" key="7">
    <source>
        <dbReference type="ARBA" id="ARBA00023139"/>
    </source>
</evidence>
<dbReference type="Proteomes" id="UP000180280">
    <property type="component" value="Unassembled WGS sequence"/>
</dbReference>
<comment type="similarity">
    <text evidence="2 10">Belongs to the YscJ lipoprotein family.</text>
</comment>
<feature type="domain" description="Flagellar M-ring N-terminal" evidence="11">
    <location>
        <begin position="22"/>
        <end position="187"/>
    </location>
</feature>
<evidence type="ECO:0000256" key="6">
    <source>
        <dbReference type="ARBA" id="ARBA00023136"/>
    </source>
</evidence>
<dbReference type="InterPro" id="IPR045851">
    <property type="entry name" value="AMP-bd_C_sf"/>
</dbReference>
<gene>
    <name evidence="12" type="ORF">BI344_19080</name>
</gene>
<keyword evidence="13" id="KW-1185">Reference proteome</keyword>
<evidence type="ECO:0000259" key="11">
    <source>
        <dbReference type="Pfam" id="PF01514"/>
    </source>
</evidence>
<evidence type="ECO:0000256" key="10">
    <source>
        <dbReference type="RuleBase" id="RU364102"/>
    </source>
</evidence>
<keyword evidence="6 10" id="KW-0472">Membrane</keyword>
<dbReference type="PRINTS" id="PR01338">
    <property type="entry name" value="TYPE3OMKPROT"/>
</dbReference>
<dbReference type="Gene3D" id="3.30.300.30">
    <property type="match status" value="1"/>
</dbReference>